<keyword evidence="3" id="KW-1185">Reference proteome</keyword>
<gene>
    <name evidence="2" type="ORF">GTGU_04624</name>
</gene>
<dbReference type="InterPro" id="IPR003314">
    <property type="entry name" value="Mu-type_HTH"/>
</dbReference>
<dbReference type="OrthoDB" id="5676324at2"/>
<dbReference type="RefSeq" id="WP_051857434.1">
    <property type="nucleotide sequence ID" value="NZ_JMTB01000128.1"/>
</dbReference>
<organism evidence="2 3">
    <name type="scientific">Trabulsiella guamensis ATCC 49490</name>
    <dbReference type="NCBI Taxonomy" id="1005994"/>
    <lineage>
        <taxon>Bacteria</taxon>
        <taxon>Pseudomonadati</taxon>
        <taxon>Pseudomonadota</taxon>
        <taxon>Gammaproteobacteria</taxon>
        <taxon>Enterobacterales</taxon>
        <taxon>Enterobacteriaceae</taxon>
        <taxon>Trabulsiella</taxon>
    </lineage>
</organism>
<dbReference type="AlphaFoldDB" id="A0A084ZKV1"/>
<name>A0A084ZKV1_9ENTR</name>
<dbReference type="EMBL" id="JMTB01000128">
    <property type="protein sequence ID" value="KFB98095.1"/>
    <property type="molecule type" value="Genomic_DNA"/>
</dbReference>
<keyword evidence="2" id="KW-0238">DNA-binding</keyword>
<accession>A0A084ZKV1</accession>
<dbReference type="eggNOG" id="ENOG50330NE">
    <property type="taxonomic scope" value="Bacteria"/>
</dbReference>
<protein>
    <submittedName>
        <fullName evidence="2">Mu family DNA-binding protein</fullName>
    </submittedName>
</protein>
<evidence type="ECO:0000259" key="1">
    <source>
        <dbReference type="PROSITE" id="PS51702"/>
    </source>
</evidence>
<evidence type="ECO:0000313" key="3">
    <source>
        <dbReference type="Proteomes" id="UP000028630"/>
    </source>
</evidence>
<comment type="caution">
    <text evidence="2">The sequence shown here is derived from an EMBL/GenBank/DDBJ whole genome shotgun (WGS) entry which is preliminary data.</text>
</comment>
<feature type="domain" description="HTH Mu-type" evidence="1">
    <location>
        <begin position="2"/>
        <end position="71"/>
    </location>
</feature>
<dbReference type="InterPro" id="IPR036388">
    <property type="entry name" value="WH-like_DNA-bd_sf"/>
</dbReference>
<dbReference type="Gene3D" id="1.10.10.10">
    <property type="entry name" value="Winged helix-like DNA-binding domain superfamily/Winged helix DNA-binding domain"/>
    <property type="match status" value="1"/>
</dbReference>
<sequence length="150" mass="16776">MVKEWVTVQECMGIPGFPNTAPAVRKRLEDLSLGMEGSKRKRPGTKAFEYSTKILPDYARAVFAEGKIADAGELKEDEHAADLLEFWIMIFKLLTPQQQKDCIELFKNRGIRALLPAILYADDGKEIFEQCDTDEQVQAAPKLSTQGKAG</sequence>
<proteinExistence type="predicted"/>
<dbReference type="Proteomes" id="UP000028630">
    <property type="component" value="Unassembled WGS sequence"/>
</dbReference>
<evidence type="ECO:0000313" key="2">
    <source>
        <dbReference type="EMBL" id="KFB98095.1"/>
    </source>
</evidence>
<reference evidence="3" key="1">
    <citation type="submission" date="2014-05" db="EMBL/GenBank/DDBJ databases">
        <title>ATOL: Assembling a taxonomically balanced genome-scale reconstruction of the evolutionary history of the Enterobacteriaceae.</title>
        <authorList>
            <person name="Plunkett G. III"/>
            <person name="Neeno-Eckwall E.C."/>
            <person name="Glasner J.D."/>
            <person name="Perna N.T."/>
        </authorList>
    </citation>
    <scope>NUCLEOTIDE SEQUENCE [LARGE SCALE GENOMIC DNA]</scope>
    <source>
        <strain evidence="3">ATCC 49490</strain>
    </source>
</reference>
<dbReference type="InterPro" id="IPR009061">
    <property type="entry name" value="DNA-bd_dom_put_sf"/>
</dbReference>
<dbReference type="PROSITE" id="PS51702">
    <property type="entry name" value="HTH_MU"/>
    <property type="match status" value="1"/>
</dbReference>
<dbReference type="SUPFAM" id="SSF46955">
    <property type="entry name" value="Putative DNA-binding domain"/>
    <property type="match status" value="1"/>
</dbReference>
<dbReference type="GO" id="GO:0003677">
    <property type="term" value="F:DNA binding"/>
    <property type="evidence" value="ECO:0007669"/>
    <property type="project" value="UniProtKB-KW"/>
</dbReference>